<organism evidence="2 3">
    <name type="scientific">Mucuna pruriens</name>
    <name type="common">Velvet bean</name>
    <name type="synonym">Dolichos pruriens</name>
    <dbReference type="NCBI Taxonomy" id="157652"/>
    <lineage>
        <taxon>Eukaryota</taxon>
        <taxon>Viridiplantae</taxon>
        <taxon>Streptophyta</taxon>
        <taxon>Embryophyta</taxon>
        <taxon>Tracheophyta</taxon>
        <taxon>Spermatophyta</taxon>
        <taxon>Magnoliopsida</taxon>
        <taxon>eudicotyledons</taxon>
        <taxon>Gunneridae</taxon>
        <taxon>Pentapetalae</taxon>
        <taxon>rosids</taxon>
        <taxon>fabids</taxon>
        <taxon>Fabales</taxon>
        <taxon>Fabaceae</taxon>
        <taxon>Papilionoideae</taxon>
        <taxon>50 kb inversion clade</taxon>
        <taxon>NPAAA clade</taxon>
        <taxon>indigoferoid/millettioid clade</taxon>
        <taxon>Phaseoleae</taxon>
        <taxon>Mucuna</taxon>
    </lineage>
</organism>
<comment type="caution">
    <text evidence="2">The sequence shown here is derived from an EMBL/GenBank/DDBJ whole genome shotgun (WGS) entry which is preliminary data.</text>
</comment>
<feature type="non-terminal residue" evidence="2">
    <location>
        <position position="1"/>
    </location>
</feature>
<dbReference type="EMBL" id="QJKJ01007952">
    <property type="protein sequence ID" value="RDX81364.1"/>
    <property type="molecule type" value="Genomic_DNA"/>
</dbReference>
<dbReference type="Proteomes" id="UP000257109">
    <property type="component" value="Unassembled WGS sequence"/>
</dbReference>
<reference evidence="2" key="1">
    <citation type="submission" date="2018-05" db="EMBL/GenBank/DDBJ databases">
        <title>Draft genome of Mucuna pruriens seed.</title>
        <authorList>
            <person name="Nnadi N.E."/>
            <person name="Vos R."/>
            <person name="Hasami M.H."/>
            <person name="Devisetty U.K."/>
            <person name="Aguiy J.C."/>
        </authorList>
    </citation>
    <scope>NUCLEOTIDE SEQUENCE [LARGE SCALE GENOMIC DNA]</scope>
    <source>
        <strain evidence="2">JCA_2017</strain>
    </source>
</reference>
<evidence type="ECO:0000256" key="1">
    <source>
        <dbReference type="SAM" id="MobiDB-lite"/>
    </source>
</evidence>
<gene>
    <name evidence="2" type="ORF">CR513_37974</name>
</gene>
<proteinExistence type="predicted"/>
<feature type="compositionally biased region" description="Polar residues" evidence="1">
    <location>
        <begin position="144"/>
        <end position="157"/>
    </location>
</feature>
<name>A0A371FSS2_MUCPR</name>
<keyword evidence="3" id="KW-1185">Reference proteome</keyword>
<feature type="compositionally biased region" description="Low complexity" evidence="1">
    <location>
        <begin position="133"/>
        <end position="142"/>
    </location>
</feature>
<sequence>MGLAGPGGSRIGSGLGWLASTQPLKLSVVDRELVLFRLRACFILGIGRPCALVGLADVFFSKLSFSSTLISFSKNPSSLQPSSLPFREISHLPLPAFAILHCLAHVYVVSEFFLQHPFISFMVKRGGSHSDRSSNSSSPGGSTVQGNDETQQSTSSVAEVEFPFTILFREAPESDSEGGELLSWIDPGVMEVHSVYTRPESLVGMADAICSRGVSASLSAERGRVRVGQREGGALFLLLRDHVLKVGHQALLLCLRVNNLAGLQLSYTRTVGPLFEPLNFYVRTCGGSPPSSIFPLHRADKVGWTFLSNRPRWKLMKPFQESYKQFKNHFF</sequence>
<protein>
    <submittedName>
        <fullName evidence="2">Uncharacterized protein</fullName>
    </submittedName>
</protein>
<dbReference type="AlphaFoldDB" id="A0A371FSS2"/>
<evidence type="ECO:0000313" key="3">
    <source>
        <dbReference type="Proteomes" id="UP000257109"/>
    </source>
</evidence>
<accession>A0A371FSS2</accession>
<evidence type="ECO:0000313" key="2">
    <source>
        <dbReference type="EMBL" id="RDX81364.1"/>
    </source>
</evidence>
<feature type="region of interest" description="Disordered" evidence="1">
    <location>
        <begin position="130"/>
        <end position="157"/>
    </location>
</feature>